<accession>A0A840E668</accession>
<sequence length="614" mass="68382">MILSGTMCRSASRVAYLVAASCFLAGTGYAAWYLSRKYDNLVVFYMQRDAFYRDAQWTTDFFTPTVKHAGNAFATIGIVVGLISLAYLYRSWRKRERRGFATSRFSVPRVDVAVISSIAMIQGALWWYGNGLLPPSFDEIFSALNAAGEGVFRSLSYYMLPNNHLLFNALNAAAFGSMGDLLLTGRIISLVSFIALGAIQFFWLKGVIKNRWLAGAVIVLLSVLLPVWGFAVQARGYLLLLLASWLAFVGLWHYLGSGKARWRGLFAVGSVMAYATVPVFLYVHVAMLCWVLTDWIKERRIDYQLLISQLIAGAAVLMFYLPALTFSGFQSITANRYVAAGTEEYGAFAARFLPTLPDYANYSTQELAEVFPWLMSLLFLLPVVAWWRSRVKGYRRLACFQLLLISCTVVTVLLMRAVPFHRTIIFQLQFGGMVVALFLIWGIVALGRRLRVKGTPIAAATVLLSALYLALDTPQKFSLHLYYYDIVPTYTAVAELVSQVPTTARVAFSDEGFYARYLGKNREITVVEDPAVAEFYMKERREPLPEGNFELVGSAADIELYRRVGLVYPSDGLLLLRTQKDPSDGGTLPLGEQKNPSDGGMMPLGEQKDPSDGG</sequence>
<protein>
    <recommendedName>
        <fullName evidence="5">Glycosyltransferase RgtA/B/C/D-like domain-containing protein</fullName>
    </recommendedName>
</protein>
<reference evidence="3 4" key="1">
    <citation type="submission" date="2020-08" db="EMBL/GenBank/DDBJ databases">
        <title>Genomic Encyclopedia of Type Strains, Phase IV (KMG-IV): sequencing the most valuable type-strain genomes for metagenomic binning, comparative biology and taxonomic classification.</title>
        <authorList>
            <person name="Goeker M."/>
        </authorList>
    </citation>
    <scope>NUCLEOTIDE SEQUENCE [LARGE SCALE GENOMIC DNA]</scope>
    <source>
        <strain evidence="3 4">DSM 105137</strain>
    </source>
</reference>
<gene>
    <name evidence="3" type="ORF">GGR28_001732</name>
</gene>
<feature type="transmembrane region" description="Helical" evidence="2">
    <location>
        <begin position="454"/>
        <end position="471"/>
    </location>
</feature>
<dbReference type="RefSeq" id="WP_183495354.1">
    <property type="nucleotide sequence ID" value="NZ_JACIFF010000003.1"/>
</dbReference>
<feature type="transmembrane region" description="Helical" evidence="2">
    <location>
        <begin position="424"/>
        <end position="447"/>
    </location>
</feature>
<dbReference type="Proteomes" id="UP000576209">
    <property type="component" value="Unassembled WGS sequence"/>
</dbReference>
<proteinExistence type="predicted"/>
<feature type="transmembrane region" description="Helical" evidence="2">
    <location>
        <begin position="210"/>
        <end position="230"/>
    </location>
</feature>
<organism evidence="3 4">
    <name type="scientific">Neolewinella aquimaris</name>
    <dbReference type="NCBI Taxonomy" id="1835722"/>
    <lineage>
        <taxon>Bacteria</taxon>
        <taxon>Pseudomonadati</taxon>
        <taxon>Bacteroidota</taxon>
        <taxon>Saprospiria</taxon>
        <taxon>Saprospirales</taxon>
        <taxon>Lewinellaceae</taxon>
        <taxon>Neolewinella</taxon>
    </lineage>
</organism>
<evidence type="ECO:0000313" key="4">
    <source>
        <dbReference type="Proteomes" id="UP000576209"/>
    </source>
</evidence>
<feature type="transmembrane region" description="Helical" evidence="2">
    <location>
        <begin position="370"/>
        <end position="387"/>
    </location>
</feature>
<evidence type="ECO:0000256" key="2">
    <source>
        <dbReference type="SAM" id="Phobius"/>
    </source>
</evidence>
<keyword evidence="2" id="KW-1133">Transmembrane helix</keyword>
<feature type="transmembrane region" description="Helical" evidence="2">
    <location>
        <begin position="303"/>
        <end position="321"/>
    </location>
</feature>
<feature type="region of interest" description="Disordered" evidence="1">
    <location>
        <begin position="578"/>
        <end position="614"/>
    </location>
</feature>
<feature type="transmembrane region" description="Helical" evidence="2">
    <location>
        <begin position="237"/>
        <end position="255"/>
    </location>
</feature>
<comment type="caution">
    <text evidence="3">The sequence shown here is derived from an EMBL/GenBank/DDBJ whole genome shotgun (WGS) entry which is preliminary data.</text>
</comment>
<dbReference type="AlphaFoldDB" id="A0A840E668"/>
<keyword evidence="2" id="KW-0472">Membrane</keyword>
<name>A0A840E668_9BACT</name>
<keyword evidence="4" id="KW-1185">Reference proteome</keyword>
<keyword evidence="2" id="KW-0812">Transmembrane</keyword>
<evidence type="ECO:0000256" key="1">
    <source>
        <dbReference type="SAM" id="MobiDB-lite"/>
    </source>
</evidence>
<feature type="transmembrane region" description="Helical" evidence="2">
    <location>
        <begin position="399"/>
        <end position="418"/>
    </location>
</feature>
<evidence type="ECO:0000313" key="3">
    <source>
        <dbReference type="EMBL" id="MBB4079115.1"/>
    </source>
</evidence>
<feature type="transmembrane region" description="Helical" evidence="2">
    <location>
        <begin position="267"/>
        <end position="291"/>
    </location>
</feature>
<feature type="transmembrane region" description="Helical" evidence="2">
    <location>
        <begin position="69"/>
        <end position="89"/>
    </location>
</feature>
<feature type="transmembrane region" description="Helical" evidence="2">
    <location>
        <begin position="181"/>
        <end position="204"/>
    </location>
</feature>
<evidence type="ECO:0008006" key="5">
    <source>
        <dbReference type="Google" id="ProtNLM"/>
    </source>
</evidence>
<dbReference type="EMBL" id="JACIFF010000003">
    <property type="protein sequence ID" value="MBB4079115.1"/>
    <property type="molecule type" value="Genomic_DNA"/>
</dbReference>